<reference evidence="2" key="1">
    <citation type="submission" date="2020-08" db="EMBL/GenBank/DDBJ databases">
        <title>Genome public.</title>
        <authorList>
            <person name="Liu C."/>
            <person name="Sun Q."/>
        </authorList>
    </citation>
    <scope>NUCLEOTIDE SEQUENCE</scope>
    <source>
        <strain evidence="2">NSJ-28</strain>
    </source>
</reference>
<evidence type="ECO:0000256" key="1">
    <source>
        <dbReference type="SAM" id="Phobius"/>
    </source>
</evidence>
<keyword evidence="1" id="KW-1133">Transmembrane helix</keyword>
<comment type="caution">
    <text evidence="2">The sequence shown here is derived from an EMBL/GenBank/DDBJ whole genome shotgun (WGS) entry which is preliminary data.</text>
</comment>
<keyword evidence="1" id="KW-0472">Membrane</keyword>
<proteinExistence type="predicted"/>
<feature type="transmembrane region" description="Helical" evidence="1">
    <location>
        <begin position="89"/>
        <end position="106"/>
    </location>
</feature>
<evidence type="ECO:0000313" key="2">
    <source>
        <dbReference type="EMBL" id="MBC5726362.1"/>
    </source>
</evidence>
<accession>A0A923LY09</accession>
<feature type="transmembrane region" description="Helical" evidence="1">
    <location>
        <begin position="7"/>
        <end position="24"/>
    </location>
</feature>
<gene>
    <name evidence="2" type="ORF">H8S45_12945</name>
</gene>
<protein>
    <submittedName>
        <fullName evidence="2">Uncharacterized protein</fullName>
    </submittedName>
</protein>
<keyword evidence="3" id="KW-1185">Reference proteome</keyword>
<feature type="transmembrane region" description="Helical" evidence="1">
    <location>
        <begin position="151"/>
        <end position="170"/>
    </location>
</feature>
<dbReference type="RefSeq" id="WP_107631836.1">
    <property type="nucleotide sequence ID" value="NZ_JACOPL010000014.1"/>
</dbReference>
<sequence>MNVLKSYYAYLGIAAGIVIKLAMLGSTALAGNWMLELVAYAVISAGALSQQQASPWFRRASITADVLIGFTVVCGPAVLPPYWGNILEYASLVPLILLGCMLLLAAADQMRAAGRQVVLEWVLVAVWSTGYILWLVMAFDWLEEPVVAQGIRIASMLLPLAHVALLVDMFRAQQQYIRMEVDKS</sequence>
<keyword evidence="1" id="KW-0812">Transmembrane</keyword>
<dbReference type="EMBL" id="JACOPL010000014">
    <property type="protein sequence ID" value="MBC5726362.1"/>
    <property type="molecule type" value="Genomic_DNA"/>
</dbReference>
<dbReference type="Proteomes" id="UP000606499">
    <property type="component" value="Unassembled WGS sequence"/>
</dbReference>
<dbReference type="AlphaFoldDB" id="A0A923LY09"/>
<evidence type="ECO:0000313" key="3">
    <source>
        <dbReference type="Proteomes" id="UP000606499"/>
    </source>
</evidence>
<name>A0A923LY09_9FIRM</name>
<organism evidence="2 3">
    <name type="scientific">Agathobaculum faecis</name>
    <dbReference type="NCBI Taxonomy" id="2763013"/>
    <lineage>
        <taxon>Bacteria</taxon>
        <taxon>Bacillati</taxon>
        <taxon>Bacillota</taxon>
        <taxon>Clostridia</taxon>
        <taxon>Eubacteriales</taxon>
        <taxon>Butyricicoccaceae</taxon>
        <taxon>Agathobaculum</taxon>
    </lineage>
</organism>
<feature type="transmembrane region" description="Helical" evidence="1">
    <location>
        <begin position="118"/>
        <end position="139"/>
    </location>
</feature>